<proteinExistence type="predicted"/>
<comment type="caution">
    <text evidence="5">The sequence shown here is derived from an EMBL/GenBank/DDBJ whole genome shotgun (WGS) entry which is preliminary data.</text>
</comment>
<evidence type="ECO:0000259" key="3">
    <source>
        <dbReference type="Pfam" id="PF18413"/>
    </source>
</evidence>
<keyword evidence="1" id="KW-0175">Coiled coil</keyword>
<dbReference type="Proteomes" id="UP001271640">
    <property type="component" value="Unassembled WGS sequence"/>
</dbReference>
<dbReference type="InterPro" id="IPR046839">
    <property type="entry name" value="ABC_toxin_N"/>
</dbReference>
<dbReference type="Pfam" id="PF18413">
    <property type="entry name" value="Neuraminidase"/>
    <property type="match status" value="1"/>
</dbReference>
<accession>A0ABU4SPU9</accession>
<feature type="domain" description="ABC toxin N-terminal" evidence="4">
    <location>
        <begin position="10"/>
        <end position="137"/>
    </location>
</feature>
<evidence type="ECO:0000313" key="5">
    <source>
        <dbReference type="EMBL" id="MDX8000667.1"/>
    </source>
</evidence>
<name>A0ABU4SPU9_9GAMM</name>
<sequence length="1527" mass="174318">MSNTLSVIKQLDESYRDALLDYSLGQVFCNDEKLKIFNIDTVDELYEYLLIDPEMNAEFKTTRVAHVISSLLQRNHAVYNGMEPGFSNNFSRQELEQWNNISSDMSIWASNKLLQNYPENYIDPNLRLNKTHLFANFVNEINQSRISEESVQKSVMSYLSQMEELCNISTVSGYMDNATATDANFWFLGQNPLTPNDLYWRKADNILYEQDNNNWATNPAGWSEWKKINLAAQSVFCSRLAYFNHRLYLFYFSSVPEQSDNQEVKNKHYTTRLETIYLGLNDQWSEPTVLKTYTGMEVPNGNYEQSGMVLRGRYDKDRSSEVLDVIYKIEKNDIQALSLNGWMESKAISDLSNNPLYKDIYGLMSSRKLQLYGFIYEATDKSMFNLSIKPLPDDPWSNKEKYKCRARLFDPKLEFKKEKVSGNDVYVPYISVSTDYEDDFSYRAAKEMRYHTNPWLSALGAMRIDLCFQRRTQDGRYIAYITPYSIWGIVPFYVKIIVNNQVIFDNENLLLINGTRYTFENSDAVNEAGKYLSNLGTDIPAGAIQISLSGMVSDFVLTSFIPDTLYQDATVRSYFFPNESGADRTNQQKIMGTVTARGRHEFNAPFTFSLRKGSGNGALLPILGRYHMETYVTPGRDYNAGNGNTPLPSKPNHYAFQLEITQAKALQLPDIEYAADGGQYLALNAVGNHGLTHIRLNTVFASELYSRASVSLENLFSWAAQNILEAIPPAESNLPKTLDFHGANGRYFWEIFFHIPHAVANRLHQEFSYRDAENWYHYIFNPQIRVHEGEDNANKTPYWRVRPLLEPGSYAWEQETGRVADPDAICYSTPERYKKAIFMEYVRNILAQGDALYRRLTRDALTEARVHYSRAASLLGPRPDVLVASRWTPNTLETLSTDATVLDGSLERFLPEVLPEMNKVRNGHWKALNDPKAFRTPVNPDLITLWDTLQQRLDTLHNNLTIDGKPMLLEMYAAPVNPRDLLRAQNSASGLSQRAVSALAPILPYRFRALLPRVQSAVETLTRFGDLVRQYREQKERALQEELVQSQMDELSAFAVQLQEAALEQQQAAIDALAESQKSVQQRQKYYAALYDENISAAESQSMDLLTASSTHEIAASSFDTIGAVADLAPNVFGFATGGINYGAPFRATASGLRAKSISLQMSADRLSQSEQYRRRREEWRFMCDQSSAEIESIQEQINAGQLAKEMIQIQMNQARKAQEHAKTHYQFLLTRTTGSGLYQWLVSQMSTFYFQAYDVVTSLCLCAEACWQYEMGDYDTRFIQPNVWLDNYFGLTAGEALKLQLLNMESAHLKRHERRLEIVKTVSLKQLLKNAAKNNLSSWDKMLESGQLDFELNASLFDHDYPGHYLRQIVNVSVTMSGLISPYQNVKAMLTQVTSHTLLKPDVSALDYLYRLTTAKPASLLSNPRVSQSIALSSGFDDHGQFMLDFGDERYLPFEGTGVISQWRLSFPLHDQEDQQTFLNSLDDIIIHLRYMALPGNSTFTQAVNQRLDNDEKEIFADDTEEAGAR</sequence>
<evidence type="ECO:0000313" key="6">
    <source>
        <dbReference type="Proteomes" id="UP001271640"/>
    </source>
</evidence>
<dbReference type="Pfam" id="PF20220">
    <property type="entry name" value="ABC_toxin_N"/>
    <property type="match status" value="1"/>
</dbReference>
<evidence type="ECO:0000259" key="4">
    <source>
        <dbReference type="Pfam" id="PF20220"/>
    </source>
</evidence>
<dbReference type="InterPro" id="IPR041079">
    <property type="entry name" value="Neuraminidase-like"/>
</dbReference>
<keyword evidence="6" id="KW-1185">Reference proteome</keyword>
<dbReference type="InterPro" id="IPR040840">
    <property type="entry name" value="TcA_TcB_BD"/>
</dbReference>
<evidence type="ECO:0000259" key="2">
    <source>
        <dbReference type="Pfam" id="PF18276"/>
    </source>
</evidence>
<gene>
    <name evidence="5" type="ORF">FE394_16070</name>
</gene>
<reference evidence="6" key="1">
    <citation type="journal article" date="2024" name="Toxins">
        <title>Genome Sequence Analysis of Native Xenorhabdus Strains Isolated from Entomopathogenic Nematodes in Argentina.</title>
        <authorList>
            <person name="Palma L."/>
            <person name="Frizzo L."/>
            <person name="Kaiser S."/>
            <person name="Berry C."/>
            <person name="Caballero P."/>
            <person name="Bode H.B."/>
            <person name="Del Valle E.E."/>
        </authorList>
    </citation>
    <scope>NUCLEOTIDE SEQUENCE [LARGE SCALE GENOMIC DNA]</scope>
    <source>
        <strain evidence="6">Reich</strain>
    </source>
</reference>
<feature type="coiled-coil region" evidence="1">
    <location>
        <begin position="1056"/>
        <end position="1083"/>
    </location>
</feature>
<dbReference type="EMBL" id="VCDP01000069">
    <property type="protein sequence ID" value="MDX8000667.1"/>
    <property type="molecule type" value="Genomic_DNA"/>
</dbReference>
<dbReference type="RefSeq" id="WP_319927383.1">
    <property type="nucleotide sequence ID" value="NZ_VCDP01000069.1"/>
</dbReference>
<organism evidence="5 6">
    <name type="scientific">Xenorhabdus littoralis</name>
    <dbReference type="NCBI Taxonomy" id="2582835"/>
    <lineage>
        <taxon>Bacteria</taxon>
        <taxon>Pseudomonadati</taxon>
        <taxon>Pseudomonadota</taxon>
        <taxon>Gammaproteobacteria</taxon>
        <taxon>Enterobacterales</taxon>
        <taxon>Morganellaceae</taxon>
        <taxon>Xenorhabdus</taxon>
    </lineage>
</organism>
<feature type="domain" description="Neuraminidase-like" evidence="3">
    <location>
        <begin position="170"/>
        <end position="294"/>
    </location>
</feature>
<protein>
    <submittedName>
        <fullName evidence="5">Efflux RND transporter periplasmic adaptor subunit</fullName>
    </submittedName>
</protein>
<dbReference type="Pfam" id="PF18276">
    <property type="entry name" value="TcA_TcB_BD"/>
    <property type="match status" value="1"/>
</dbReference>
<feature type="domain" description="Tc toxin complex TcA C-terminal TcB-binding" evidence="2">
    <location>
        <begin position="1197"/>
        <end position="1494"/>
    </location>
</feature>
<evidence type="ECO:0000256" key="1">
    <source>
        <dbReference type="SAM" id="Coils"/>
    </source>
</evidence>